<sequence length="144" mass="15491">MKNVAKTAAMLGLMGTAGGIGFYFGIKQGADMMATLANQNEVSQAVGRIRLSAAAIERHDLSYSMAQHERDIVQALFDLGVYAPAVPYWSCREKDLEAIKAAKTYIAAHPIIGGLPSKNILGRALGICGGDPNADELKRQERRD</sequence>
<comment type="caution">
    <text evidence="2">The sequence shown here is derived from an EMBL/GenBank/DDBJ whole genome shotgun (WGS) entry which is preliminary data.</text>
</comment>
<protein>
    <submittedName>
        <fullName evidence="2">Uncharacterized protein</fullName>
    </submittedName>
</protein>
<dbReference type="RefSeq" id="WP_130533345.1">
    <property type="nucleotide sequence ID" value="NZ_SHMG01000001.1"/>
</dbReference>
<dbReference type="EMBL" id="SHMG01000001">
    <property type="protein sequence ID" value="TAA46596.1"/>
    <property type="molecule type" value="Genomic_DNA"/>
</dbReference>
<keyword evidence="1" id="KW-0812">Transmembrane</keyword>
<evidence type="ECO:0000256" key="1">
    <source>
        <dbReference type="SAM" id="Phobius"/>
    </source>
</evidence>
<reference evidence="2 3" key="1">
    <citation type="submission" date="2019-02" db="EMBL/GenBank/DDBJ databases">
        <title>WGS of Pseudoxanthomonas species novum from clinical isolates.</title>
        <authorList>
            <person name="Bernier A.-M."/>
            <person name="Bernard K."/>
            <person name="Vachon A."/>
        </authorList>
    </citation>
    <scope>NUCLEOTIDE SEQUENCE [LARGE SCALE GENOMIC DNA]</scope>
    <source>
        <strain evidence="2 3">NML130969</strain>
    </source>
</reference>
<dbReference type="Proteomes" id="UP000294164">
    <property type="component" value="Unassembled WGS sequence"/>
</dbReference>
<proteinExistence type="predicted"/>
<accession>A0A4V2HGG9</accession>
<organism evidence="2 3">
    <name type="scientific">Pseudoxanthomonas winnipegensis</name>
    <dbReference type="NCBI Taxonomy" id="2480810"/>
    <lineage>
        <taxon>Bacteria</taxon>
        <taxon>Pseudomonadati</taxon>
        <taxon>Pseudomonadota</taxon>
        <taxon>Gammaproteobacteria</taxon>
        <taxon>Lysobacterales</taxon>
        <taxon>Lysobacteraceae</taxon>
        <taxon>Pseudoxanthomonas</taxon>
    </lineage>
</organism>
<evidence type="ECO:0000313" key="3">
    <source>
        <dbReference type="Proteomes" id="UP000294164"/>
    </source>
</evidence>
<keyword evidence="1" id="KW-0472">Membrane</keyword>
<feature type="transmembrane region" description="Helical" evidence="1">
    <location>
        <begin position="7"/>
        <end position="26"/>
    </location>
</feature>
<keyword evidence="1" id="KW-1133">Transmembrane helix</keyword>
<evidence type="ECO:0000313" key="2">
    <source>
        <dbReference type="EMBL" id="TAA46596.1"/>
    </source>
</evidence>
<dbReference type="AlphaFoldDB" id="A0A4V2HGG9"/>
<dbReference type="OrthoDB" id="9942013at2"/>
<gene>
    <name evidence="2" type="ORF">EA655_02685</name>
</gene>
<name>A0A4V2HGG9_9GAMM</name>